<dbReference type="OrthoDB" id="5545019at2759"/>
<evidence type="ECO:0000313" key="2">
    <source>
        <dbReference type="Proteomes" id="UP000838756"/>
    </source>
</evidence>
<organism evidence="1 2">
    <name type="scientific">Pararge aegeria aegeria</name>
    <dbReference type="NCBI Taxonomy" id="348720"/>
    <lineage>
        <taxon>Eukaryota</taxon>
        <taxon>Metazoa</taxon>
        <taxon>Ecdysozoa</taxon>
        <taxon>Arthropoda</taxon>
        <taxon>Hexapoda</taxon>
        <taxon>Insecta</taxon>
        <taxon>Pterygota</taxon>
        <taxon>Neoptera</taxon>
        <taxon>Endopterygota</taxon>
        <taxon>Lepidoptera</taxon>
        <taxon>Glossata</taxon>
        <taxon>Ditrysia</taxon>
        <taxon>Papilionoidea</taxon>
        <taxon>Nymphalidae</taxon>
        <taxon>Satyrinae</taxon>
        <taxon>Satyrini</taxon>
        <taxon>Parargina</taxon>
        <taxon>Pararge</taxon>
    </lineage>
</organism>
<protein>
    <submittedName>
        <fullName evidence="1">Jg26468 protein</fullName>
    </submittedName>
</protein>
<accession>A0A8S4QKY8</accession>
<name>A0A8S4QKY8_9NEOP</name>
<gene>
    <name evidence="1" type="primary">jg26468</name>
    <name evidence="1" type="ORF">PAEG_LOCUS4058</name>
</gene>
<comment type="caution">
    <text evidence="1">The sequence shown here is derived from an EMBL/GenBank/DDBJ whole genome shotgun (WGS) entry which is preliminary data.</text>
</comment>
<dbReference type="AlphaFoldDB" id="A0A8S4QKY8"/>
<dbReference type="EMBL" id="CAKXAJ010013560">
    <property type="protein sequence ID" value="CAH2215980.1"/>
    <property type="molecule type" value="Genomic_DNA"/>
</dbReference>
<evidence type="ECO:0000313" key="1">
    <source>
        <dbReference type="EMBL" id="CAH2215980.1"/>
    </source>
</evidence>
<proteinExistence type="predicted"/>
<sequence length="75" mass="8058">MLVVLALAVVGAVVVAGFVIDSLWSVVELITSYLMPYFIPAEVLPLAKRFGPWAGPHEVIGSGVHFIDAEKHCIP</sequence>
<keyword evidence="2" id="KW-1185">Reference proteome</keyword>
<reference evidence="1" key="1">
    <citation type="submission" date="2022-03" db="EMBL/GenBank/DDBJ databases">
        <authorList>
            <person name="Lindestad O."/>
        </authorList>
    </citation>
    <scope>NUCLEOTIDE SEQUENCE</scope>
</reference>
<dbReference type="Proteomes" id="UP000838756">
    <property type="component" value="Unassembled WGS sequence"/>
</dbReference>